<comment type="caution">
    <text evidence="1">The sequence shown here is derived from an EMBL/GenBank/DDBJ whole genome shotgun (WGS) entry which is preliminary data.</text>
</comment>
<dbReference type="EMBL" id="JAERPS020000001">
    <property type="protein sequence ID" value="MBZ9610828.1"/>
    <property type="molecule type" value="Genomic_DNA"/>
</dbReference>
<dbReference type="RefSeq" id="WP_205310592.1">
    <property type="nucleotide sequence ID" value="NZ_JAERPS020000001.1"/>
</dbReference>
<accession>A0ABS7X7W5</accession>
<name>A0ABS7X7W5_9GAMM</name>
<dbReference type="Proteomes" id="UP000663814">
    <property type="component" value="Unassembled WGS sequence"/>
</dbReference>
<reference evidence="1 2" key="1">
    <citation type="submission" date="2021-08" db="EMBL/GenBank/DDBJ databases">
        <title>Rheinheimera aquimaris sp. nov., isolated from seawater of the East Sea in Korea.</title>
        <authorList>
            <person name="Kim K.H."/>
            <person name="Wenting R."/>
            <person name="Kim K.R."/>
            <person name="Jeon C.O."/>
        </authorList>
    </citation>
    <scope>NUCLEOTIDE SEQUENCE [LARGE SCALE GENOMIC DNA]</scope>
    <source>
        <strain evidence="1 2">MA-13</strain>
    </source>
</reference>
<proteinExistence type="predicted"/>
<evidence type="ECO:0000313" key="1">
    <source>
        <dbReference type="EMBL" id="MBZ9610828.1"/>
    </source>
</evidence>
<protein>
    <submittedName>
        <fullName evidence="1">Uncharacterized protein</fullName>
    </submittedName>
</protein>
<keyword evidence="2" id="KW-1185">Reference proteome</keyword>
<sequence>MPLYSEILKEIQDKNVPEEFKVGDLIKKPTSNNLFKVGDQVYALSTLRTMLANLAIDKKDNSFGHHVQHAEDVKYIRVSRGLYRLNCNPEQLHASVVSDENAEQTIQDNSSELIQFDIKLTTAPNNVAAYVVDYLQRVPFQYFFKKQNKTHPKKPAQGLNERLNAYFWPDLSVSWHSTQQEIQSYVTQFRSIECNKDQPDTAEKLLALFSEICRWGGVKLPSISAADLKLQVFSVLDILDDGGVPDNNFTINSAYTKLYAIARPDSFIIFDSRVAAALTSIIDSKYHDLVSLPDWSKYKNLGFVNGRGGSRPRLLLNKWKNGYQKWSAQISANMLCQDIISIINTTPLHYGFAQAITLRELEAILFMEGY</sequence>
<gene>
    <name evidence="1" type="ORF">I4W93_004400</name>
</gene>
<organism evidence="1 2">
    <name type="scientific">Rheinheimera maricola</name>
    <dbReference type="NCBI Taxonomy" id="2793282"/>
    <lineage>
        <taxon>Bacteria</taxon>
        <taxon>Pseudomonadati</taxon>
        <taxon>Pseudomonadota</taxon>
        <taxon>Gammaproteobacteria</taxon>
        <taxon>Chromatiales</taxon>
        <taxon>Chromatiaceae</taxon>
        <taxon>Rheinheimera</taxon>
    </lineage>
</organism>
<evidence type="ECO:0000313" key="2">
    <source>
        <dbReference type="Proteomes" id="UP000663814"/>
    </source>
</evidence>